<protein>
    <recommendedName>
        <fullName evidence="1">DUF2344 domain-containing protein</fullName>
    </recommendedName>
</protein>
<gene>
    <name evidence="2" type="ORF">SDC9_09023</name>
</gene>
<dbReference type="Pfam" id="PF10105">
    <property type="entry name" value="DUF2344"/>
    <property type="match status" value="1"/>
</dbReference>
<name>A0A644T8X3_9ZZZZ</name>
<evidence type="ECO:0000313" key="2">
    <source>
        <dbReference type="EMBL" id="MPL63396.1"/>
    </source>
</evidence>
<dbReference type="NCBIfam" id="TIGR03936">
    <property type="entry name" value="sam_1_link_chp"/>
    <property type="match status" value="1"/>
</dbReference>
<evidence type="ECO:0000259" key="1">
    <source>
        <dbReference type="Pfam" id="PF10105"/>
    </source>
</evidence>
<comment type="caution">
    <text evidence="2">The sequence shown here is derived from an EMBL/GenBank/DDBJ whole genome shotgun (WGS) entry which is preliminary data.</text>
</comment>
<dbReference type="AlphaFoldDB" id="A0A644T8X3"/>
<organism evidence="2">
    <name type="scientific">bioreactor metagenome</name>
    <dbReference type="NCBI Taxonomy" id="1076179"/>
    <lineage>
        <taxon>unclassified sequences</taxon>
        <taxon>metagenomes</taxon>
        <taxon>ecological metagenomes</taxon>
    </lineage>
</organism>
<dbReference type="EMBL" id="VSSQ01000021">
    <property type="protein sequence ID" value="MPL63396.1"/>
    <property type="molecule type" value="Genomic_DNA"/>
</dbReference>
<proteinExistence type="predicted"/>
<sequence>MAKLRMEITKGDEVRFIAHLDYARAIERAIRRANLPAAYSEGFNPHMKLAFASALGVGVASDVEYVDIELTHEVNVSDVLTKLGSQFPSGITVKRAKYMPAASPALMAIVNLAIYSINIPIAPEANRAAIEASVTSFNNADEVLFIRHSPKGKREIHVKEFVRQVAMRIEDNRLTLDFECIITAQGTIKPSEVIGALAESFGLPIDKDNISINRVGLFVADNGVRLSPLDLS</sequence>
<feature type="domain" description="DUF2344" evidence="1">
    <location>
        <begin position="3"/>
        <end position="190"/>
    </location>
</feature>
<accession>A0A644T8X3</accession>
<reference evidence="2" key="1">
    <citation type="submission" date="2019-08" db="EMBL/GenBank/DDBJ databases">
        <authorList>
            <person name="Kucharzyk K."/>
            <person name="Murdoch R.W."/>
            <person name="Higgins S."/>
            <person name="Loffler F."/>
        </authorList>
    </citation>
    <scope>NUCLEOTIDE SEQUENCE</scope>
</reference>
<dbReference type="InterPro" id="IPR018768">
    <property type="entry name" value="DUF2344"/>
</dbReference>